<dbReference type="Gene3D" id="3.40.50.850">
    <property type="entry name" value="Isochorismatase-like"/>
    <property type="match status" value="1"/>
</dbReference>
<comment type="caution">
    <text evidence="9">The sequence shown here is derived from an EMBL/GenBank/DDBJ whole genome shotgun (WGS) entry which is preliminary data.</text>
</comment>
<comment type="pathway">
    <text evidence="5">Cofactor biosynthesis; nicotinate biosynthesis; nicotinate from nicotinamide: step 1/1.</text>
</comment>
<keyword evidence="2" id="KW-0662">Pyridine nucleotide biosynthesis</keyword>
<dbReference type="SUPFAM" id="SSF52499">
    <property type="entry name" value="Isochorismatase-like hydrolases"/>
    <property type="match status" value="1"/>
</dbReference>
<dbReference type="EC" id="3.5.1.19" evidence="6"/>
<keyword evidence="4" id="KW-0378">Hydrolase</keyword>
<dbReference type="AlphaFoldDB" id="A0A427Y255"/>
<reference evidence="9 10" key="1">
    <citation type="submission" date="2018-11" db="EMBL/GenBank/DDBJ databases">
        <title>Genome sequence of Saitozyma podzolica DSM 27192.</title>
        <authorList>
            <person name="Aliyu H."/>
            <person name="Gorte O."/>
            <person name="Ochsenreither K."/>
        </authorList>
    </citation>
    <scope>NUCLEOTIDE SEQUENCE [LARGE SCALE GENOMIC DNA]</scope>
    <source>
        <strain evidence="9 10">DSM 27192</strain>
    </source>
</reference>
<dbReference type="InterPro" id="IPR036380">
    <property type="entry name" value="Isochorismatase-like_sf"/>
</dbReference>
<dbReference type="Pfam" id="PF00857">
    <property type="entry name" value="Isochorismatase"/>
    <property type="match status" value="2"/>
</dbReference>
<evidence type="ECO:0000256" key="7">
    <source>
        <dbReference type="ARBA" id="ARBA00043224"/>
    </source>
</evidence>
<proteinExistence type="inferred from homology"/>
<accession>A0A427Y255</accession>
<dbReference type="EMBL" id="RSCD01000021">
    <property type="protein sequence ID" value="RSH85159.1"/>
    <property type="molecule type" value="Genomic_DNA"/>
</dbReference>
<evidence type="ECO:0000256" key="4">
    <source>
        <dbReference type="ARBA" id="ARBA00022801"/>
    </source>
</evidence>
<evidence type="ECO:0000256" key="1">
    <source>
        <dbReference type="ARBA" id="ARBA00006336"/>
    </source>
</evidence>
<dbReference type="InterPro" id="IPR000868">
    <property type="entry name" value="Isochorismatase-like_dom"/>
</dbReference>
<evidence type="ECO:0000313" key="10">
    <source>
        <dbReference type="Proteomes" id="UP000279259"/>
    </source>
</evidence>
<evidence type="ECO:0000256" key="6">
    <source>
        <dbReference type="ARBA" id="ARBA00039017"/>
    </source>
</evidence>
<evidence type="ECO:0000256" key="5">
    <source>
        <dbReference type="ARBA" id="ARBA00037900"/>
    </source>
</evidence>
<comment type="similarity">
    <text evidence="1">Belongs to the isochorismatase family.</text>
</comment>
<evidence type="ECO:0000313" key="9">
    <source>
        <dbReference type="EMBL" id="RSH85159.1"/>
    </source>
</evidence>
<dbReference type="GO" id="GO:0008936">
    <property type="term" value="F:nicotinamidase activity"/>
    <property type="evidence" value="ECO:0007669"/>
    <property type="project" value="UniProtKB-EC"/>
</dbReference>
<name>A0A427Y255_9TREE</name>
<dbReference type="PANTHER" id="PTHR11080:SF2">
    <property type="entry name" value="LD05707P"/>
    <property type="match status" value="1"/>
</dbReference>
<dbReference type="GO" id="GO:0046872">
    <property type="term" value="F:metal ion binding"/>
    <property type="evidence" value="ECO:0007669"/>
    <property type="project" value="UniProtKB-KW"/>
</dbReference>
<sequence length="246" mass="27203">MGKTALVIVDCQNDFMPPDGALAVPNGDEVLPVIRGMLDRSKWDWDVVVATQDYHPPRHISFASRHGKPVLSDLELTDGRGRHYTQTLWPDHCIQGTKATEIVKELRDAFGPWKERMKIARKAWHPDIEQYSAFEGYITDATDPSEPPSEDIGAKPIEESEMALYLKSQGVDKLVIVGVATDFCVCHTNLDGLAAKFNTVLVAPAVRAVFADRENGVFEQIEQQGGTVIGREGASGWEADVRAFAR</sequence>
<dbReference type="PANTHER" id="PTHR11080">
    <property type="entry name" value="PYRAZINAMIDASE/NICOTINAMIDASE"/>
    <property type="match status" value="1"/>
</dbReference>
<organism evidence="9 10">
    <name type="scientific">Saitozyma podzolica</name>
    <dbReference type="NCBI Taxonomy" id="1890683"/>
    <lineage>
        <taxon>Eukaryota</taxon>
        <taxon>Fungi</taxon>
        <taxon>Dikarya</taxon>
        <taxon>Basidiomycota</taxon>
        <taxon>Agaricomycotina</taxon>
        <taxon>Tremellomycetes</taxon>
        <taxon>Tremellales</taxon>
        <taxon>Trimorphomycetaceae</taxon>
        <taxon>Saitozyma</taxon>
    </lineage>
</organism>
<keyword evidence="10" id="KW-1185">Reference proteome</keyword>
<keyword evidence="3" id="KW-0479">Metal-binding</keyword>
<dbReference type="OrthoDB" id="1739143at2759"/>
<feature type="domain" description="Isochorismatase-like" evidence="8">
    <location>
        <begin position="4"/>
        <end position="108"/>
    </location>
</feature>
<dbReference type="GO" id="GO:0019363">
    <property type="term" value="P:pyridine nucleotide biosynthetic process"/>
    <property type="evidence" value="ECO:0007669"/>
    <property type="project" value="UniProtKB-KW"/>
</dbReference>
<dbReference type="InterPro" id="IPR052347">
    <property type="entry name" value="Isochorismatase_Nicotinamidase"/>
</dbReference>
<evidence type="ECO:0000259" key="8">
    <source>
        <dbReference type="Pfam" id="PF00857"/>
    </source>
</evidence>
<protein>
    <recommendedName>
        <fullName evidence="6">nicotinamidase</fullName>
        <ecNumber evidence="6">3.5.1.19</ecNumber>
    </recommendedName>
    <alternativeName>
        <fullName evidence="7">Nicotinamide deamidase</fullName>
    </alternativeName>
</protein>
<evidence type="ECO:0000256" key="3">
    <source>
        <dbReference type="ARBA" id="ARBA00022723"/>
    </source>
</evidence>
<evidence type="ECO:0000256" key="2">
    <source>
        <dbReference type="ARBA" id="ARBA00022642"/>
    </source>
</evidence>
<gene>
    <name evidence="9" type="primary">PNC1</name>
    <name evidence="9" type="ORF">EHS25_004966</name>
</gene>
<dbReference type="STRING" id="1890683.A0A427Y255"/>
<dbReference type="Proteomes" id="UP000279259">
    <property type="component" value="Unassembled WGS sequence"/>
</dbReference>
<feature type="domain" description="Isochorismatase-like" evidence="8">
    <location>
        <begin position="157"/>
        <end position="231"/>
    </location>
</feature>